<protein>
    <submittedName>
        <fullName evidence="1">Uncharacterized protein</fullName>
    </submittedName>
</protein>
<evidence type="ECO:0000313" key="2">
    <source>
        <dbReference type="Proteomes" id="UP000593574"/>
    </source>
</evidence>
<organism evidence="1 2">
    <name type="scientific">Gossypium laxum</name>
    <dbReference type="NCBI Taxonomy" id="34288"/>
    <lineage>
        <taxon>Eukaryota</taxon>
        <taxon>Viridiplantae</taxon>
        <taxon>Streptophyta</taxon>
        <taxon>Embryophyta</taxon>
        <taxon>Tracheophyta</taxon>
        <taxon>Spermatophyta</taxon>
        <taxon>Magnoliopsida</taxon>
        <taxon>eudicotyledons</taxon>
        <taxon>Gunneridae</taxon>
        <taxon>Pentapetalae</taxon>
        <taxon>rosids</taxon>
        <taxon>malvids</taxon>
        <taxon>Malvales</taxon>
        <taxon>Malvaceae</taxon>
        <taxon>Malvoideae</taxon>
        <taxon>Gossypium</taxon>
    </lineage>
</organism>
<name>A0A7J9AZ90_9ROSI</name>
<gene>
    <name evidence="1" type="ORF">Golax_025663</name>
</gene>
<proteinExistence type="predicted"/>
<dbReference type="Proteomes" id="UP000593574">
    <property type="component" value="Unassembled WGS sequence"/>
</dbReference>
<evidence type="ECO:0000313" key="1">
    <source>
        <dbReference type="EMBL" id="MBA0729391.1"/>
    </source>
</evidence>
<reference evidence="1 2" key="1">
    <citation type="journal article" date="2019" name="Genome Biol. Evol.">
        <title>Insights into the evolution of the New World diploid cottons (Gossypium, subgenus Houzingenia) based on genome sequencing.</title>
        <authorList>
            <person name="Grover C.E."/>
            <person name="Arick M.A. 2nd"/>
            <person name="Thrash A."/>
            <person name="Conover J.L."/>
            <person name="Sanders W.S."/>
            <person name="Peterson D.G."/>
            <person name="Frelichowski J.E."/>
            <person name="Scheffler J.A."/>
            <person name="Scheffler B.E."/>
            <person name="Wendel J.F."/>
        </authorList>
    </citation>
    <scope>NUCLEOTIDE SEQUENCE [LARGE SCALE GENOMIC DNA]</scope>
    <source>
        <strain evidence="1">4</strain>
        <tissue evidence="1">Leaf</tissue>
    </source>
</reference>
<dbReference type="EMBL" id="JABEZV010437131">
    <property type="protein sequence ID" value="MBA0729391.1"/>
    <property type="molecule type" value="Genomic_DNA"/>
</dbReference>
<comment type="caution">
    <text evidence="1">The sequence shown here is derived from an EMBL/GenBank/DDBJ whole genome shotgun (WGS) entry which is preliminary data.</text>
</comment>
<keyword evidence="2" id="KW-1185">Reference proteome</keyword>
<sequence length="18" mass="2163">MVIPFWFKANMGVEAQMY</sequence>
<dbReference type="AlphaFoldDB" id="A0A7J9AZ90"/>
<accession>A0A7J9AZ90</accession>